<feature type="transmembrane region" description="Helical" evidence="8">
    <location>
        <begin position="43"/>
        <end position="64"/>
    </location>
</feature>
<dbReference type="STRING" id="348151.IV55_GL000273"/>
<comment type="cofactor">
    <cofactor evidence="7">
        <name>Mn(2+)</name>
        <dbReference type="ChEBI" id="CHEBI:29035"/>
    </cofactor>
    <text evidence="7">For phosphodiesterase activity, probably binds 2 Mn(2+) per subunit.</text>
</comment>
<dbReference type="InterPro" id="IPR051319">
    <property type="entry name" value="Oligoribo/pAp-PDE_c-di-AMP_PDE"/>
</dbReference>
<dbReference type="PANTHER" id="PTHR47618">
    <property type="entry name" value="BIFUNCTIONAL OLIGORIBONUCLEASE AND PAP PHOSPHATASE NRNA"/>
    <property type="match status" value="1"/>
</dbReference>
<evidence type="ECO:0000256" key="5">
    <source>
        <dbReference type="ARBA" id="ARBA00023136"/>
    </source>
</evidence>
<dbReference type="AlphaFoldDB" id="A0A0R2L7F4"/>
<dbReference type="FunFam" id="3.90.1640.10:FF:000002">
    <property type="entry name" value="Cyclic-di-AMP phosphodiesterase"/>
    <property type="match status" value="1"/>
</dbReference>
<evidence type="ECO:0000256" key="6">
    <source>
        <dbReference type="PIRNR" id="PIRNR026583"/>
    </source>
</evidence>
<evidence type="ECO:0000259" key="9">
    <source>
        <dbReference type="PROSITE" id="PS50887"/>
    </source>
</evidence>
<evidence type="ECO:0000256" key="7">
    <source>
        <dbReference type="PIRSR" id="PIRSR026583-50"/>
    </source>
</evidence>
<organism evidence="10 11">
    <name type="scientific">Furfurilactobacillus siliginis</name>
    <dbReference type="NCBI Taxonomy" id="348151"/>
    <lineage>
        <taxon>Bacteria</taxon>
        <taxon>Bacillati</taxon>
        <taxon>Bacillota</taxon>
        <taxon>Bacilli</taxon>
        <taxon>Lactobacillales</taxon>
        <taxon>Lactobacillaceae</taxon>
        <taxon>Furfurilactobacillus</taxon>
    </lineage>
</organism>
<name>A0A0R2L7F4_9LACO</name>
<dbReference type="Pfam" id="PF24898">
    <property type="entry name" value="GGDEF_GdpP"/>
    <property type="match status" value="1"/>
</dbReference>
<keyword evidence="6" id="KW-0378">Hydrolase</keyword>
<feature type="binding site" evidence="7">
    <location>
        <position position="434"/>
    </location>
    <ligand>
        <name>Mn(2+)</name>
        <dbReference type="ChEBI" id="CHEBI:29035"/>
        <label>2</label>
    </ligand>
</feature>
<dbReference type="SUPFAM" id="SSF64182">
    <property type="entry name" value="DHH phosphoesterases"/>
    <property type="match status" value="1"/>
</dbReference>
<dbReference type="InterPro" id="IPR014528">
    <property type="entry name" value="GdpP/PdeA"/>
</dbReference>
<evidence type="ECO:0000313" key="11">
    <source>
        <dbReference type="Proteomes" id="UP000051139"/>
    </source>
</evidence>
<dbReference type="EMBL" id="JQCB01000001">
    <property type="protein sequence ID" value="KRN97344.1"/>
    <property type="molecule type" value="Genomic_DNA"/>
</dbReference>
<dbReference type="Gene3D" id="3.30.450.20">
    <property type="entry name" value="PAS domain"/>
    <property type="match status" value="1"/>
</dbReference>
<dbReference type="Gene3D" id="3.90.1640.10">
    <property type="entry name" value="inorganic pyrophosphatase (n-terminal core)"/>
    <property type="match status" value="1"/>
</dbReference>
<feature type="binding site" evidence="7">
    <location>
        <position position="364"/>
    </location>
    <ligand>
        <name>Mn(2+)</name>
        <dbReference type="ChEBI" id="CHEBI:29035"/>
        <label>2</label>
    </ligand>
</feature>
<comment type="similarity">
    <text evidence="6">Belongs to the GdpP/PdeA phosphodiesterase family.</text>
</comment>
<dbReference type="InterPro" id="IPR038763">
    <property type="entry name" value="DHH_sf"/>
</dbReference>
<keyword evidence="3 8" id="KW-0812">Transmembrane</keyword>
<accession>A0A0R2L7F4</accession>
<comment type="subcellular location">
    <subcellularLocation>
        <location evidence="1">Cell membrane</location>
        <topology evidence="1">Multi-pass membrane protein</topology>
    </subcellularLocation>
</comment>
<dbReference type="InterPro" id="IPR000160">
    <property type="entry name" value="GGDEF_dom"/>
</dbReference>
<dbReference type="PANTHER" id="PTHR47618:SF2">
    <property type="entry name" value="CYCLIC-DI-AMP PHOSPHODIESTERASE GDPP"/>
    <property type="match status" value="1"/>
</dbReference>
<dbReference type="InterPro" id="IPR003156">
    <property type="entry name" value="DHHA1_dom"/>
</dbReference>
<dbReference type="Pfam" id="PF02272">
    <property type="entry name" value="DHHA1"/>
    <property type="match status" value="1"/>
</dbReference>
<dbReference type="PATRIC" id="fig|348151.3.peg.279"/>
<protein>
    <recommendedName>
        <fullName evidence="6">Cyclic-di-AMP phosphodiesterase</fullName>
        <ecNumber evidence="6">3.1.4.-</ecNumber>
    </recommendedName>
</protein>
<dbReference type="Proteomes" id="UP000051139">
    <property type="component" value="Unassembled WGS sequence"/>
</dbReference>
<dbReference type="GO" id="GO:0003676">
    <property type="term" value="F:nucleic acid binding"/>
    <property type="evidence" value="ECO:0007669"/>
    <property type="project" value="UniProtKB-UniRule"/>
</dbReference>
<evidence type="ECO:0000313" key="10">
    <source>
        <dbReference type="EMBL" id="KRN97344.1"/>
    </source>
</evidence>
<gene>
    <name evidence="10" type="ORF">IV55_GL000273</name>
</gene>
<dbReference type="PROSITE" id="PS50887">
    <property type="entry name" value="GGDEF"/>
    <property type="match status" value="1"/>
</dbReference>
<dbReference type="Gene3D" id="3.10.310.30">
    <property type="match status" value="1"/>
</dbReference>
<dbReference type="Pfam" id="PF01368">
    <property type="entry name" value="DHH"/>
    <property type="match status" value="1"/>
</dbReference>
<feature type="binding site" evidence="7">
    <location>
        <position position="515"/>
    </location>
    <ligand>
        <name>Mn(2+)</name>
        <dbReference type="ChEBI" id="CHEBI:29035"/>
        <label>2</label>
    </ligand>
</feature>
<keyword evidence="7" id="KW-0464">Manganese</keyword>
<dbReference type="EC" id="3.1.4.-" evidence="6"/>
<dbReference type="GO" id="GO:0046872">
    <property type="term" value="F:metal ion binding"/>
    <property type="evidence" value="ECO:0007669"/>
    <property type="project" value="UniProtKB-KW"/>
</dbReference>
<dbReference type="InterPro" id="IPR049553">
    <property type="entry name" value="GdpP-like_PAS"/>
</dbReference>
<feature type="binding site" evidence="7">
    <location>
        <position position="362"/>
    </location>
    <ligand>
        <name>Mn(2+)</name>
        <dbReference type="ChEBI" id="CHEBI:29035"/>
        <label>1</label>
    </ligand>
</feature>
<dbReference type="Pfam" id="PF21370">
    <property type="entry name" value="PAS_GdpP"/>
    <property type="match status" value="1"/>
</dbReference>
<keyword evidence="4 8" id="KW-1133">Transmembrane helix</keyword>
<feature type="binding site" evidence="7">
    <location>
        <position position="459"/>
    </location>
    <ligand>
        <name>Mn(2+)</name>
        <dbReference type="ChEBI" id="CHEBI:29035"/>
        <label>2</label>
    </ligand>
</feature>
<proteinExistence type="inferred from homology"/>
<evidence type="ECO:0000256" key="4">
    <source>
        <dbReference type="ARBA" id="ARBA00022989"/>
    </source>
</evidence>
<reference evidence="10 11" key="1">
    <citation type="journal article" date="2015" name="Genome Announc.">
        <title>Expanding the biotechnology potential of lactobacilli through comparative genomics of 213 strains and associated genera.</title>
        <authorList>
            <person name="Sun Z."/>
            <person name="Harris H.M."/>
            <person name="McCann A."/>
            <person name="Guo C."/>
            <person name="Argimon S."/>
            <person name="Zhang W."/>
            <person name="Yang X."/>
            <person name="Jeffery I.B."/>
            <person name="Cooney J.C."/>
            <person name="Kagawa T.F."/>
            <person name="Liu W."/>
            <person name="Song Y."/>
            <person name="Salvetti E."/>
            <person name="Wrobel A."/>
            <person name="Rasinkangas P."/>
            <person name="Parkhill J."/>
            <person name="Rea M.C."/>
            <person name="O'Sullivan O."/>
            <person name="Ritari J."/>
            <person name="Douillard F.P."/>
            <person name="Paul Ross R."/>
            <person name="Yang R."/>
            <person name="Briner A.E."/>
            <person name="Felis G.E."/>
            <person name="de Vos W.M."/>
            <person name="Barrangou R."/>
            <person name="Klaenhammer T.R."/>
            <person name="Caufield P.W."/>
            <person name="Cui Y."/>
            <person name="Zhang H."/>
            <person name="O'Toole P.W."/>
        </authorList>
    </citation>
    <scope>NUCLEOTIDE SEQUENCE [LARGE SCALE GENOMIC DNA]</scope>
    <source>
        <strain evidence="10 11">DSM 22696</strain>
    </source>
</reference>
<comment type="function">
    <text evidence="6">Has phosphodiesterase (PDE) activity against cyclic-di-AMP (c-di-AMP).</text>
</comment>
<feature type="binding site" evidence="7">
    <location>
        <position position="434"/>
    </location>
    <ligand>
        <name>Mn(2+)</name>
        <dbReference type="ChEBI" id="CHEBI:29035"/>
        <label>1</label>
    </ligand>
</feature>
<keyword evidence="5 6" id="KW-0472">Membrane</keyword>
<comment type="caution">
    <text evidence="10">The sequence shown here is derived from an EMBL/GenBank/DDBJ whole genome shotgun (WGS) entry which is preliminary data.</text>
</comment>
<comment type="catalytic activity">
    <reaction evidence="6">
        <text>3',3'-c-di-AMP + H2O = 5'-O-phosphonoadenylyl-(3'-&gt;5')-adenosine + H(+)</text>
        <dbReference type="Rhea" id="RHEA:54420"/>
        <dbReference type="ChEBI" id="CHEBI:15377"/>
        <dbReference type="ChEBI" id="CHEBI:15378"/>
        <dbReference type="ChEBI" id="CHEBI:71500"/>
        <dbReference type="ChEBI" id="CHEBI:138171"/>
    </reaction>
</comment>
<evidence type="ECO:0000256" key="2">
    <source>
        <dbReference type="ARBA" id="ARBA00022475"/>
    </source>
</evidence>
<dbReference type="GO" id="GO:0106409">
    <property type="term" value="F:cyclic-di-AMP phosphodiesterase activity"/>
    <property type="evidence" value="ECO:0007669"/>
    <property type="project" value="RHEA"/>
</dbReference>
<feature type="domain" description="GGDEF" evidence="9">
    <location>
        <begin position="186"/>
        <end position="314"/>
    </location>
</feature>
<dbReference type="GO" id="GO:0005886">
    <property type="term" value="C:plasma membrane"/>
    <property type="evidence" value="ECO:0007669"/>
    <property type="project" value="UniProtKB-SubCell"/>
</dbReference>
<keyword evidence="11" id="KW-1185">Reference proteome</keyword>
<feature type="binding site" evidence="7">
    <location>
        <position position="358"/>
    </location>
    <ligand>
        <name>Mn(2+)</name>
        <dbReference type="ChEBI" id="CHEBI:29035"/>
        <label>1</label>
    </ligand>
</feature>
<keyword evidence="2 6" id="KW-1003">Cell membrane</keyword>
<evidence type="ECO:0000256" key="3">
    <source>
        <dbReference type="ARBA" id="ARBA00022692"/>
    </source>
</evidence>
<sequence>MMKQLWARLRLPVFMQNSRLRWIAVYGLGLGLLGVITAFLVNWIFGLIVLVAAVIVLIVIFNTLQEISIDTQEFIADLSYRIKRGEQEALIEMPMGILIFNEQQRVAWINPYLQKYFGETEILGKTVAEVDQPLADAITEHTQDESYGTITWNDKQFYVLVQAELNVVYLMDVSHYAQIERDYHNEQLVLGNISLDNYDEVTQSMSDSDISTLRNYVTSTLTDWTKQFNMYLRRLNSDHYLIVGHLQDLERLEDDKFKVLDTIRETTSKQNYPLTLSMGIAYGLKDLNRLASLAQSNLDLALGRGGDQVVVKAEDEEARFYGGKTNPMEKRTRVRARMISQALQELFSQSDQIFVAGHQTPDMDSLGATLGIRRIAQMNGKKCWIILDEDQQTHSDIHQLLKELDNYAEIKDAIITPADAANRATEQSLLVMVDHSKPSLSMAQSVYEQLQNRTVIIDHHRRGEEFPENPILVYIEPYASSTCELITEMLEYQPQEANAINKIEATAMLSGIEIDTKRFTNHTGTRTFDAASYLRSAGADSELIAQFNKENPDSYMQRNHLISLVELVDQHVALIAGEDGQSYDSVTAAQAADSLLNMAGIMASYVITERADGRVGISARSTGEINVQLMMEQMGGGGHLQNAATQIENKRVSEVRQELLNLINHQAEETAQEIKE</sequence>
<evidence type="ECO:0000256" key="8">
    <source>
        <dbReference type="SAM" id="Phobius"/>
    </source>
</evidence>
<dbReference type="PIRSF" id="PIRSF026583">
    <property type="entry name" value="YybT"/>
    <property type="match status" value="1"/>
</dbReference>
<keyword evidence="7" id="KW-0479">Metal-binding</keyword>
<dbReference type="GO" id="GO:0016787">
    <property type="term" value="F:hydrolase activity"/>
    <property type="evidence" value="ECO:0007669"/>
    <property type="project" value="UniProtKB-UniRule"/>
</dbReference>
<evidence type="ECO:0000256" key="1">
    <source>
        <dbReference type="ARBA" id="ARBA00004651"/>
    </source>
</evidence>
<feature type="transmembrane region" description="Helical" evidence="8">
    <location>
        <begin position="20"/>
        <end position="37"/>
    </location>
</feature>
<dbReference type="InterPro" id="IPR001667">
    <property type="entry name" value="DDH_dom"/>
</dbReference>